<dbReference type="OrthoDB" id="9805537at2"/>
<dbReference type="EMBL" id="AFWF01000290">
    <property type="protein sequence ID" value="EGU31537.1"/>
    <property type="molecule type" value="Genomic_DNA"/>
</dbReference>
<comment type="cofactor">
    <cofactor evidence="1 11">
        <name>[4Fe-4S] cluster</name>
        <dbReference type="ChEBI" id="CHEBI:49883"/>
    </cofactor>
</comment>
<accession>F9S7C3</accession>
<dbReference type="RefSeq" id="WP_006714382.1">
    <property type="nucleotide sequence ID" value="NZ_AFWF01000290.1"/>
</dbReference>
<evidence type="ECO:0000256" key="2">
    <source>
        <dbReference type="ARBA" id="ARBA00004742"/>
    </source>
</evidence>
<evidence type="ECO:0000256" key="6">
    <source>
        <dbReference type="ARBA" id="ARBA00022723"/>
    </source>
</evidence>
<dbReference type="AlphaFoldDB" id="F9S7C3"/>
<reference evidence="14 15" key="1">
    <citation type="journal article" date="2012" name="Int. J. Syst. Evol. Microbiol.">
        <title>Vibrio caribbeanicus sp. nov., isolated from the marine sponge Scleritoderma cyanea.</title>
        <authorList>
            <person name="Hoffmann M."/>
            <person name="Monday S.R."/>
            <person name="Allard M.W."/>
            <person name="Strain E.A."/>
            <person name="Whittaker P."/>
            <person name="Naum M."/>
            <person name="McCarthy P.J."/>
            <person name="Lopez J.V."/>
            <person name="Fischer M."/>
            <person name="Brown E.W."/>
        </authorList>
    </citation>
    <scope>NUCLEOTIDE SEQUENCE [LARGE SCALE GENOMIC DNA]</scope>
    <source>
        <strain evidence="14 15">ATCC 700023</strain>
    </source>
</reference>
<dbReference type="InterPro" id="IPR051318">
    <property type="entry name" value="Fe-S_L-Ser"/>
</dbReference>
<dbReference type="PANTHER" id="PTHR30182:SF1">
    <property type="entry name" value="L-SERINE DEHYDRATASE 1"/>
    <property type="match status" value="1"/>
</dbReference>
<evidence type="ECO:0000256" key="4">
    <source>
        <dbReference type="ARBA" id="ARBA00022432"/>
    </source>
</evidence>
<proteinExistence type="inferred from homology"/>
<dbReference type="Proteomes" id="UP000004605">
    <property type="component" value="Unassembled WGS sequence"/>
</dbReference>
<dbReference type="GO" id="GO:0051539">
    <property type="term" value="F:4 iron, 4 sulfur cluster binding"/>
    <property type="evidence" value="ECO:0007669"/>
    <property type="project" value="UniProtKB-UniRule"/>
</dbReference>
<dbReference type="SUPFAM" id="SSF143548">
    <property type="entry name" value="Serine metabolism enzymes domain"/>
    <property type="match status" value="1"/>
</dbReference>
<keyword evidence="7 11" id="KW-0408">Iron</keyword>
<dbReference type="FunFam" id="3.30.1330.90:FF:000001">
    <property type="entry name" value="L-serine ammonia-lyase 1"/>
    <property type="match status" value="1"/>
</dbReference>
<keyword evidence="4 11" id="KW-0312">Gluconeogenesis</keyword>
<dbReference type="InterPro" id="IPR004644">
    <property type="entry name" value="Fe-S_L-Ser_mono"/>
</dbReference>
<dbReference type="GO" id="GO:0006094">
    <property type="term" value="P:gluconeogenesis"/>
    <property type="evidence" value="ECO:0007669"/>
    <property type="project" value="UniProtKB-KW"/>
</dbReference>
<evidence type="ECO:0000259" key="13">
    <source>
        <dbReference type="Pfam" id="PF03315"/>
    </source>
</evidence>
<protein>
    <recommendedName>
        <fullName evidence="11">L-serine dehydratase</fullName>
        <ecNumber evidence="11">4.3.1.17</ecNumber>
    </recommendedName>
</protein>
<evidence type="ECO:0000313" key="15">
    <source>
        <dbReference type="Proteomes" id="UP000004605"/>
    </source>
</evidence>
<sequence length="458" mass="49720">MLSIFDIFKIGVGPSSSHTNGPMLAGFDFTQRLQRWLDSQPNQAIARIQIDLFGSLSLTGKGHHTDRAVILGLMGNKPDTLKVTSARNALQECIEQHRLPLPCQQEIAFHYRRDLIFHTTNLPLHENGMSITAFDAAGTSMLNQTYYSIGGGFIATEQELLHGVQESDVAVPFPFNSADEMLNKADKLGLSLAGMVLKNEVYFQPMDEIDSKAEQIWKVMSLCMNRGFVTEGTLEGGLNVTRRAPNLHKTLLANQEFEHDPMAVMDWINLFAFAVSEENAAGGQVVTSPTNGAAGVIPAVLMYYHEFIRPLDTKQIKDFLAVAGAIGILYKTNASISGAEVGCQGEIGVSSSMAAAGITSLRGGSNEQICIAAEIAMEHSLGMTCDPIGGLVQVPCIERNAMGAIKAINASRMALKRTSKCIISLDKVIETMYQTGKDMNKKYRETSLGGLALINICQ</sequence>
<keyword evidence="5 11" id="KW-0004">4Fe-4S</keyword>
<comment type="pathway">
    <text evidence="2">Carbohydrate biosynthesis; gluconeogenesis.</text>
</comment>
<evidence type="ECO:0000313" key="14">
    <source>
        <dbReference type="EMBL" id="EGU31537.1"/>
    </source>
</evidence>
<evidence type="ECO:0000256" key="10">
    <source>
        <dbReference type="ARBA" id="ARBA00049406"/>
    </source>
</evidence>
<name>F9S7C3_9VIBR</name>
<evidence type="ECO:0000256" key="7">
    <source>
        <dbReference type="ARBA" id="ARBA00023004"/>
    </source>
</evidence>
<comment type="caution">
    <text evidence="14">The sequence shown here is derived from an EMBL/GenBank/DDBJ whole genome shotgun (WGS) entry which is preliminary data.</text>
</comment>
<evidence type="ECO:0000256" key="11">
    <source>
        <dbReference type="RuleBase" id="RU366059"/>
    </source>
</evidence>
<dbReference type="GO" id="GO:0003941">
    <property type="term" value="F:L-serine ammonia-lyase activity"/>
    <property type="evidence" value="ECO:0007669"/>
    <property type="project" value="UniProtKB-UniRule"/>
</dbReference>
<dbReference type="InterPro" id="IPR005130">
    <property type="entry name" value="Ser_deHydtase-like_asu"/>
</dbReference>
<dbReference type="Gene3D" id="3.30.1330.90">
    <property type="entry name" value="D-3-phosphoglycerate dehydrogenase, domain 3"/>
    <property type="match status" value="1"/>
</dbReference>
<dbReference type="GO" id="GO:0046872">
    <property type="term" value="F:metal ion binding"/>
    <property type="evidence" value="ECO:0007669"/>
    <property type="project" value="UniProtKB-KW"/>
</dbReference>
<dbReference type="InterPro" id="IPR005131">
    <property type="entry name" value="Ser_deHydtase_bsu"/>
</dbReference>
<comment type="similarity">
    <text evidence="3 11">Belongs to the iron-sulfur dependent L-serine dehydratase family.</text>
</comment>
<keyword evidence="9 11" id="KW-0456">Lyase</keyword>
<feature type="domain" description="Serine dehydratase beta chain" evidence="13">
    <location>
        <begin position="3"/>
        <end position="159"/>
    </location>
</feature>
<dbReference type="Pfam" id="PF03313">
    <property type="entry name" value="SDH_alpha"/>
    <property type="match status" value="1"/>
</dbReference>
<evidence type="ECO:0000256" key="9">
    <source>
        <dbReference type="ARBA" id="ARBA00023239"/>
    </source>
</evidence>
<keyword evidence="6 11" id="KW-0479">Metal-binding</keyword>
<keyword evidence="8 11" id="KW-0411">Iron-sulfur</keyword>
<evidence type="ECO:0000259" key="12">
    <source>
        <dbReference type="Pfam" id="PF03313"/>
    </source>
</evidence>
<gene>
    <name evidence="14" type="ORF">VII00023_09364</name>
</gene>
<organism evidence="14 15">
    <name type="scientific">Vibrio ichthyoenteri ATCC 700023</name>
    <dbReference type="NCBI Taxonomy" id="870968"/>
    <lineage>
        <taxon>Bacteria</taxon>
        <taxon>Pseudomonadati</taxon>
        <taxon>Pseudomonadota</taxon>
        <taxon>Gammaproteobacteria</taxon>
        <taxon>Vibrionales</taxon>
        <taxon>Vibrionaceae</taxon>
        <taxon>Vibrio</taxon>
    </lineage>
</organism>
<comment type="catalytic activity">
    <reaction evidence="10 11">
        <text>L-serine = pyruvate + NH4(+)</text>
        <dbReference type="Rhea" id="RHEA:19169"/>
        <dbReference type="ChEBI" id="CHEBI:15361"/>
        <dbReference type="ChEBI" id="CHEBI:28938"/>
        <dbReference type="ChEBI" id="CHEBI:33384"/>
        <dbReference type="EC" id="4.3.1.17"/>
    </reaction>
</comment>
<dbReference type="InterPro" id="IPR029009">
    <property type="entry name" value="ASB_dom_sf"/>
</dbReference>
<evidence type="ECO:0000256" key="1">
    <source>
        <dbReference type="ARBA" id="ARBA00001966"/>
    </source>
</evidence>
<feature type="domain" description="Serine dehydratase-like alpha subunit" evidence="12">
    <location>
        <begin position="189"/>
        <end position="452"/>
    </location>
</feature>
<evidence type="ECO:0000256" key="5">
    <source>
        <dbReference type="ARBA" id="ARBA00022485"/>
    </source>
</evidence>
<evidence type="ECO:0000256" key="8">
    <source>
        <dbReference type="ARBA" id="ARBA00023014"/>
    </source>
</evidence>
<dbReference type="Pfam" id="PF03315">
    <property type="entry name" value="SDH_beta"/>
    <property type="match status" value="1"/>
</dbReference>
<dbReference type="GO" id="GO:0009063">
    <property type="term" value="P:amino acid catabolic process"/>
    <property type="evidence" value="ECO:0007669"/>
    <property type="project" value="UniProtKB-ARBA"/>
</dbReference>
<dbReference type="PANTHER" id="PTHR30182">
    <property type="entry name" value="L-SERINE DEHYDRATASE"/>
    <property type="match status" value="1"/>
</dbReference>
<dbReference type="NCBIfam" id="TIGR00720">
    <property type="entry name" value="sda_mono"/>
    <property type="match status" value="1"/>
</dbReference>
<evidence type="ECO:0000256" key="3">
    <source>
        <dbReference type="ARBA" id="ARBA00008636"/>
    </source>
</evidence>
<keyword evidence="15" id="KW-1185">Reference proteome</keyword>
<dbReference type="EC" id="4.3.1.17" evidence="11"/>